<dbReference type="InterPro" id="IPR003538">
    <property type="entry name" value="TonB"/>
</dbReference>
<feature type="compositionally biased region" description="Polar residues" evidence="11">
    <location>
        <begin position="1"/>
        <end position="14"/>
    </location>
</feature>
<name>A0A3G9G050_9CAUL</name>
<keyword evidence="3 10" id="KW-0813">Transport</keyword>
<keyword evidence="6 10" id="KW-0812">Transmembrane</keyword>
<feature type="region of interest" description="Disordered" evidence="11">
    <location>
        <begin position="164"/>
        <end position="187"/>
    </location>
</feature>
<keyword evidence="7 10" id="KW-0653">Protein transport</keyword>
<evidence type="ECO:0000256" key="5">
    <source>
        <dbReference type="ARBA" id="ARBA00022519"/>
    </source>
</evidence>
<dbReference type="RefSeq" id="WP_126420267.1">
    <property type="nucleotide sequence ID" value="NZ_AP018827.1"/>
</dbReference>
<evidence type="ECO:0000256" key="9">
    <source>
        <dbReference type="ARBA" id="ARBA00023136"/>
    </source>
</evidence>
<keyword evidence="9 10" id="KW-0472">Membrane</keyword>
<evidence type="ECO:0000256" key="6">
    <source>
        <dbReference type="ARBA" id="ARBA00022692"/>
    </source>
</evidence>
<evidence type="ECO:0000256" key="7">
    <source>
        <dbReference type="ARBA" id="ARBA00022927"/>
    </source>
</evidence>
<evidence type="ECO:0000256" key="1">
    <source>
        <dbReference type="ARBA" id="ARBA00004383"/>
    </source>
</evidence>
<dbReference type="SUPFAM" id="SSF74653">
    <property type="entry name" value="TolA/TonB C-terminal domain"/>
    <property type="match status" value="1"/>
</dbReference>
<accession>A0A3G9G050</accession>
<dbReference type="GO" id="GO:0030288">
    <property type="term" value="C:outer membrane-bounded periplasmic space"/>
    <property type="evidence" value="ECO:0007669"/>
    <property type="project" value="InterPro"/>
</dbReference>
<dbReference type="InterPro" id="IPR051045">
    <property type="entry name" value="TonB-dependent_transducer"/>
</dbReference>
<dbReference type="NCBIfam" id="TIGR01352">
    <property type="entry name" value="tonB_Cterm"/>
    <property type="match status" value="1"/>
</dbReference>
<dbReference type="PANTHER" id="PTHR33446">
    <property type="entry name" value="PROTEIN TONB-RELATED"/>
    <property type="match status" value="1"/>
</dbReference>
<evidence type="ECO:0000313" key="14">
    <source>
        <dbReference type="Proteomes" id="UP000278756"/>
    </source>
</evidence>
<dbReference type="GO" id="GO:0098797">
    <property type="term" value="C:plasma membrane protein complex"/>
    <property type="evidence" value="ECO:0007669"/>
    <property type="project" value="TreeGrafter"/>
</dbReference>
<dbReference type="InterPro" id="IPR006260">
    <property type="entry name" value="TonB/TolA_C"/>
</dbReference>
<dbReference type="GO" id="GO:0031992">
    <property type="term" value="F:energy transducer activity"/>
    <property type="evidence" value="ECO:0007669"/>
    <property type="project" value="InterPro"/>
</dbReference>
<protein>
    <recommendedName>
        <fullName evidence="10">Protein TonB</fullName>
    </recommendedName>
</protein>
<comment type="function">
    <text evidence="10">Interacts with outer membrane receptor proteins that carry out high-affinity binding and energy dependent uptake into the periplasmic space of specific substrates. It could act to transduce energy from the cytoplasmic membrane to specific energy-requiring processes in the outer membrane, resulting in the release into the periplasm of ligands bound by these outer membrane proteins.</text>
</comment>
<keyword evidence="10" id="KW-0735">Signal-anchor</keyword>
<feature type="domain" description="TonB C-terminal" evidence="12">
    <location>
        <begin position="161"/>
        <end position="257"/>
    </location>
</feature>
<dbReference type="EMBL" id="AP018827">
    <property type="protein sequence ID" value="BBF80027.1"/>
    <property type="molecule type" value="Genomic_DNA"/>
</dbReference>
<dbReference type="PRINTS" id="PR01374">
    <property type="entry name" value="TONBPROTEIN"/>
</dbReference>
<dbReference type="AlphaFoldDB" id="A0A3G9G050"/>
<evidence type="ECO:0000259" key="12">
    <source>
        <dbReference type="PROSITE" id="PS52015"/>
    </source>
</evidence>
<reference evidence="14" key="2">
    <citation type="journal article" date="2017" name="Plant Physiol. Biochem.">
        <title>Differential oxidative and antioxidative response of duckweed Lemna minor toward plant growth promoting/inhibiting bacteria.</title>
        <authorList>
            <person name="Ishizawa H."/>
            <person name="Kuroda M."/>
            <person name="Morikawa M."/>
            <person name="Ike M."/>
        </authorList>
    </citation>
    <scope>NUCLEOTIDE SEQUENCE [LARGE SCALE GENOMIC DNA]</scope>
    <source>
        <strain evidence="14">M6</strain>
    </source>
</reference>
<dbReference type="Pfam" id="PF03544">
    <property type="entry name" value="TonB_C"/>
    <property type="match status" value="1"/>
</dbReference>
<dbReference type="Proteomes" id="UP000278756">
    <property type="component" value="Chromosome 1"/>
</dbReference>
<dbReference type="PROSITE" id="PS52015">
    <property type="entry name" value="TONB_CTD"/>
    <property type="match status" value="1"/>
</dbReference>
<keyword evidence="4 10" id="KW-1003">Cell membrane</keyword>
<proteinExistence type="inferred from homology"/>
<dbReference type="Gene3D" id="3.30.1150.10">
    <property type="match status" value="1"/>
</dbReference>
<feature type="region of interest" description="Disordered" evidence="11">
    <location>
        <begin position="1"/>
        <end position="32"/>
    </location>
</feature>
<dbReference type="GO" id="GO:0055085">
    <property type="term" value="P:transmembrane transport"/>
    <property type="evidence" value="ECO:0007669"/>
    <property type="project" value="InterPro"/>
</dbReference>
<dbReference type="GO" id="GO:0015891">
    <property type="term" value="P:siderophore transport"/>
    <property type="evidence" value="ECO:0007669"/>
    <property type="project" value="InterPro"/>
</dbReference>
<evidence type="ECO:0000256" key="2">
    <source>
        <dbReference type="ARBA" id="ARBA00006555"/>
    </source>
</evidence>
<comment type="similarity">
    <text evidence="2 10">Belongs to the TonB family.</text>
</comment>
<evidence type="ECO:0000313" key="13">
    <source>
        <dbReference type="EMBL" id="BBF80027.1"/>
    </source>
</evidence>
<keyword evidence="5 10" id="KW-0997">Cell inner membrane</keyword>
<comment type="subcellular location">
    <subcellularLocation>
        <location evidence="1 10">Cell inner membrane</location>
        <topology evidence="1 10">Single-pass membrane protein</topology>
        <orientation evidence="1 10">Periplasmic side</orientation>
    </subcellularLocation>
</comment>
<keyword evidence="8 10" id="KW-1133">Transmembrane helix</keyword>
<feature type="transmembrane region" description="Helical" evidence="10">
    <location>
        <begin position="34"/>
        <end position="53"/>
    </location>
</feature>
<dbReference type="PANTHER" id="PTHR33446:SF2">
    <property type="entry name" value="PROTEIN TONB"/>
    <property type="match status" value="1"/>
</dbReference>
<dbReference type="GO" id="GO:0015031">
    <property type="term" value="P:protein transport"/>
    <property type="evidence" value="ECO:0007669"/>
    <property type="project" value="UniProtKB-UniRule"/>
</dbReference>
<dbReference type="InterPro" id="IPR037682">
    <property type="entry name" value="TonB_C"/>
</dbReference>
<feature type="region of interest" description="Disordered" evidence="11">
    <location>
        <begin position="84"/>
        <end position="109"/>
    </location>
</feature>
<reference evidence="14" key="1">
    <citation type="journal article" date="2017" name="Biotechnol. Biofuels">
        <title>Evaluation of environmental bacterial communities as a factor affecting the growth of duckweed Lemna minor.</title>
        <authorList>
            <person name="Ishizawa H."/>
            <person name="Kuroda M."/>
            <person name="Morikawa M."/>
            <person name="Ike M."/>
        </authorList>
    </citation>
    <scope>NUCLEOTIDE SEQUENCE [LARGE SCALE GENOMIC DNA]</scope>
    <source>
        <strain evidence="14">M6</strain>
    </source>
</reference>
<evidence type="ECO:0000256" key="8">
    <source>
        <dbReference type="ARBA" id="ARBA00022989"/>
    </source>
</evidence>
<evidence type="ECO:0000256" key="3">
    <source>
        <dbReference type="ARBA" id="ARBA00022448"/>
    </source>
</evidence>
<organism evidence="13 14">
    <name type="scientific">Asticcacaulis excentricus</name>
    <dbReference type="NCBI Taxonomy" id="78587"/>
    <lineage>
        <taxon>Bacteria</taxon>
        <taxon>Pseudomonadati</taxon>
        <taxon>Pseudomonadota</taxon>
        <taxon>Alphaproteobacteria</taxon>
        <taxon>Caulobacterales</taxon>
        <taxon>Caulobacteraceae</taxon>
        <taxon>Asticcacaulis</taxon>
    </lineage>
</organism>
<gene>
    <name evidence="13" type="ORF">EM6_0605</name>
</gene>
<sequence>MTAQSILTDANSTTRSERTVSAPVKRRKGTGGGASVAIGVSLAVHAALAAYIVSTQFTLTTPEIEETAPVVVEMVPIESRRAPPKAVITPDTPKPETPVVEPKPMLQPRETPAPVVAQVAPMDMAPVKAPPVHAPVAAPVVAQVVAKAAPAAAQPRNDFVGVDVESALNSNPPPAYPPQAKSRREEGTVQLRLQVRPDGSVGEVQVQASSGSMRLDRAAIDSVKRWKFRPATRGGQAVESWATVPITFGLKRGDRRRGHDHNSLVSEQTSGDS</sequence>
<feature type="region of interest" description="Disordered" evidence="11">
    <location>
        <begin position="251"/>
        <end position="273"/>
    </location>
</feature>
<evidence type="ECO:0000256" key="4">
    <source>
        <dbReference type="ARBA" id="ARBA00022475"/>
    </source>
</evidence>
<evidence type="ECO:0000256" key="11">
    <source>
        <dbReference type="SAM" id="MobiDB-lite"/>
    </source>
</evidence>
<feature type="compositionally biased region" description="Polar residues" evidence="11">
    <location>
        <begin position="263"/>
        <end position="273"/>
    </location>
</feature>
<evidence type="ECO:0000256" key="10">
    <source>
        <dbReference type="RuleBase" id="RU362123"/>
    </source>
</evidence>